<reference evidence="4 5" key="1">
    <citation type="submission" date="2016-10" db="EMBL/GenBank/DDBJ databases">
        <authorList>
            <person name="de Groot N.N."/>
        </authorList>
    </citation>
    <scope>NUCLEOTIDE SEQUENCE [LARGE SCALE GENOMIC DNA]</scope>
    <source>
        <strain evidence="4 5">DSM 14789</strain>
    </source>
</reference>
<dbReference type="GO" id="GO:0046872">
    <property type="term" value="F:metal ion binding"/>
    <property type="evidence" value="ECO:0007669"/>
    <property type="project" value="UniProtKB-KW"/>
</dbReference>
<organism evidence="4 5">
    <name type="scientific">Modicisalibacter muralis</name>
    <dbReference type="NCBI Taxonomy" id="119000"/>
    <lineage>
        <taxon>Bacteria</taxon>
        <taxon>Pseudomonadati</taxon>
        <taxon>Pseudomonadota</taxon>
        <taxon>Gammaproteobacteria</taxon>
        <taxon>Oceanospirillales</taxon>
        <taxon>Halomonadaceae</taxon>
        <taxon>Modicisalibacter</taxon>
    </lineage>
</organism>
<evidence type="ECO:0000313" key="4">
    <source>
        <dbReference type="EMBL" id="SDL52104.1"/>
    </source>
</evidence>
<dbReference type="GO" id="GO:0055085">
    <property type="term" value="P:transmembrane transport"/>
    <property type="evidence" value="ECO:0007669"/>
    <property type="project" value="InterPro"/>
</dbReference>
<dbReference type="AlphaFoldDB" id="A0A1G9KR75"/>
<dbReference type="InterPro" id="IPR026289">
    <property type="entry name" value="SBP_TakP-like"/>
</dbReference>
<sequence>MRNELKKTFVVAGLAAGLMAGSASAGAAEVQWKMATPWSGGPWLERDVEGYAELVGELTEGRVDITVYPGGTLYSPLKVTEGVQKGVAEISNNWMGYDWGLDKTGVLFAGYAGGLTPEGYMLWLYEGGGLELWQEWRKEEFGVISYPCAVLGTDIFLHSTKKVENLEDFQGLKLRTAGAWAEIASRLGASTVVMPGGEVYSSLERGVIQAAELGTPEINLPTGLQDIAQYVIVPGIQNPGGLLECQVNMEAWNQLSERDQEMLQLAGKLNVFESWLNSSAADLDAFRELQEGPNEIVELDPAFIDKAQEVTRQWADEQAAQNPWFEKVLQSQRDFKNKLKSWDEYRLPIGSLAE</sequence>
<dbReference type="GO" id="GO:0031317">
    <property type="term" value="C:tripartite ATP-independent periplasmic transporter complex"/>
    <property type="evidence" value="ECO:0007669"/>
    <property type="project" value="InterPro"/>
</dbReference>
<feature type="binding site" evidence="2">
    <location>
        <position position="213"/>
    </location>
    <ligand>
        <name>Na(+)</name>
        <dbReference type="ChEBI" id="CHEBI:29101"/>
    </ligand>
</feature>
<dbReference type="PANTHER" id="PTHR33376">
    <property type="match status" value="1"/>
</dbReference>
<dbReference type="OrthoDB" id="9769667at2"/>
<dbReference type="Proteomes" id="UP000198654">
    <property type="component" value="Unassembled WGS sequence"/>
</dbReference>
<feature type="binding site" evidence="2">
    <location>
        <position position="212"/>
    </location>
    <ligand>
        <name>substrate</name>
    </ligand>
</feature>
<accession>A0A1G9KR75</accession>
<keyword evidence="5" id="KW-1185">Reference proteome</keyword>
<dbReference type="STRING" id="119000.SAMN05661010_01880"/>
<feature type="signal peptide" evidence="3">
    <location>
        <begin position="1"/>
        <end position="27"/>
    </location>
</feature>
<evidence type="ECO:0000313" key="5">
    <source>
        <dbReference type="Proteomes" id="UP000198654"/>
    </source>
</evidence>
<dbReference type="PANTHER" id="PTHR33376:SF5">
    <property type="entry name" value="EXTRACYTOPLASMIC SOLUTE RECEPTOR PROTEIN"/>
    <property type="match status" value="1"/>
</dbReference>
<dbReference type="PIRSF" id="PIRSF039026">
    <property type="entry name" value="SiaP"/>
    <property type="match status" value="1"/>
</dbReference>
<protein>
    <submittedName>
        <fullName evidence="4">TRAP-type mannitol/chloroaromatic compound transport system, substrate-binding protein</fullName>
    </submittedName>
</protein>
<dbReference type="RefSeq" id="WP_089727826.1">
    <property type="nucleotide sequence ID" value="NZ_FNGI01000004.1"/>
</dbReference>
<keyword evidence="2" id="KW-0479">Metal-binding</keyword>
<dbReference type="Pfam" id="PF03480">
    <property type="entry name" value="DctP"/>
    <property type="match status" value="1"/>
</dbReference>
<keyword evidence="1 3" id="KW-0732">Signal</keyword>
<evidence type="ECO:0000256" key="3">
    <source>
        <dbReference type="SAM" id="SignalP"/>
    </source>
</evidence>
<feature type="chain" id="PRO_5011724591" evidence="3">
    <location>
        <begin position="28"/>
        <end position="354"/>
    </location>
</feature>
<evidence type="ECO:0000256" key="2">
    <source>
        <dbReference type="PIRSR" id="PIRSR039026-2"/>
    </source>
</evidence>
<dbReference type="Gene3D" id="3.40.190.170">
    <property type="entry name" value="Bacterial extracellular solute-binding protein, family 7"/>
    <property type="match status" value="1"/>
</dbReference>
<dbReference type="InterPro" id="IPR018389">
    <property type="entry name" value="DctP_fam"/>
</dbReference>
<proteinExistence type="predicted"/>
<gene>
    <name evidence="4" type="ORF">SAMN05661010_01880</name>
</gene>
<dbReference type="InterPro" id="IPR038404">
    <property type="entry name" value="TRAP_DctP_sf"/>
</dbReference>
<name>A0A1G9KR75_9GAMM</name>
<evidence type="ECO:0000256" key="1">
    <source>
        <dbReference type="ARBA" id="ARBA00022729"/>
    </source>
</evidence>
<dbReference type="EMBL" id="FNGI01000004">
    <property type="protein sequence ID" value="SDL52104.1"/>
    <property type="molecule type" value="Genomic_DNA"/>
</dbReference>
<dbReference type="Gene3D" id="3.40.190.10">
    <property type="entry name" value="Periplasmic binding protein-like II"/>
    <property type="match status" value="1"/>
</dbReference>